<evidence type="ECO:0000256" key="5">
    <source>
        <dbReference type="ARBA" id="ARBA00022741"/>
    </source>
</evidence>
<dbReference type="GO" id="GO:0030332">
    <property type="term" value="F:cyclin binding"/>
    <property type="evidence" value="ECO:0007669"/>
    <property type="project" value="TreeGrafter"/>
</dbReference>
<proteinExistence type="inferred from homology"/>
<dbReference type="GO" id="GO:0004693">
    <property type="term" value="F:cyclin-dependent protein serine/threonine kinase activity"/>
    <property type="evidence" value="ECO:0007669"/>
    <property type="project" value="UniProtKB-EC"/>
</dbReference>
<dbReference type="InterPro" id="IPR011009">
    <property type="entry name" value="Kinase-like_dom_sf"/>
</dbReference>
<dbReference type="GO" id="GO:0010468">
    <property type="term" value="P:regulation of gene expression"/>
    <property type="evidence" value="ECO:0007669"/>
    <property type="project" value="TreeGrafter"/>
</dbReference>
<name>Q23BV4_TETTS</name>
<evidence type="ECO:0000256" key="1">
    <source>
        <dbReference type="ARBA" id="ARBA00006485"/>
    </source>
</evidence>
<dbReference type="SUPFAM" id="SSF56112">
    <property type="entry name" value="Protein kinase-like (PK-like)"/>
    <property type="match status" value="1"/>
</dbReference>
<protein>
    <recommendedName>
        <fullName evidence="9">Cyclin-dependent kinase 2 homolog</fullName>
        <ecNumber evidence="2">2.7.11.22</ecNumber>
    </recommendedName>
    <alternativeName>
        <fullName evidence="10">Cell division control protein 2 homolog</fullName>
    </alternativeName>
    <alternativeName>
        <fullName evidence="11">cdc2-related kinase 2</fullName>
    </alternativeName>
</protein>
<dbReference type="GO" id="GO:0000082">
    <property type="term" value="P:G1/S transition of mitotic cell cycle"/>
    <property type="evidence" value="ECO:0007669"/>
    <property type="project" value="TreeGrafter"/>
</dbReference>
<gene>
    <name evidence="14" type="ORF">TTHERM_00227280</name>
</gene>
<keyword evidence="4" id="KW-0808">Transferase</keyword>
<dbReference type="GO" id="GO:0010389">
    <property type="term" value="P:regulation of G2/M transition of mitotic cell cycle"/>
    <property type="evidence" value="ECO:0007669"/>
    <property type="project" value="TreeGrafter"/>
</dbReference>
<dbReference type="PROSITE" id="PS00108">
    <property type="entry name" value="PROTEIN_KINASE_ST"/>
    <property type="match status" value="1"/>
</dbReference>
<dbReference type="AlphaFoldDB" id="Q23BV4"/>
<evidence type="ECO:0000256" key="10">
    <source>
        <dbReference type="ARBA" id="ARBA00041902"/>
    </source>
</evidence>
<dbReference type="EMBL" id="GG662718">
    <property type="protein sequence ID" value="EAR94014.4"/>
    <property type="molecule type" value="Genomic_DNA"/>
</dbReference>
<dbReference type="Gene3D" id="3.30.200.20">
    <property type="entry name" value="Phosphorylase Kinase, domain 1"/>
    <property type="match status" value="1"/>
</dbReference>
<dbReference type="GO" id="GO:0005634">
    <property type="term" value="C:nucleus"/>
    <property type="evidence" value="ECO:0007669"/>
    <property type="project" value="TreeGrafter"/>
</dbReference>
<evidence type="ECO:0000313" key="15">
    <source>
        <dbReference type="Proteomes" id="UP000009168"/>
    </source>
</evidence>
<evidence type="ECO:0000259" key="13">
    <source>
        <dbReference type="PROSITE" id="PS50011"/>
    </source>
</evidence>
<dbReference type="PROSITE" id="PS50011">
    <property type="entry name" value="PROTEIN_KINASE_DOM"/>
    <property type="match status" value="1"/>
</dbReference>
<evidence type="ECO:0000256" key="9">
    <source>
        <dbReference type="ARBA" id="ARBA00039612"/>
    </source>
</evidence>
<evidence type="ECO:0000256" key="4">
    <source>
        <dbReference type="ARBA" id="ARBA00022679"/>
    </source>
</evidence>
<dbReference type="HOGENOM" id="CLU_000288_181_1_1"/>
<dbReference type="RefSeq" id="XP_001014259.4">
    <property type="nucleotide sequence ID" value="XM_001014259.4"/>
</dbReference>
<organism evidence="14 15">
    <name type="scientific">Tetrahymena thermophila (strain SB210)</name>
    <dbReference type="NCBI Taxonomy" id="312017"/>
    <lineage>
        <taxon>Eukaryota</taxon>
        <taxon>Sar</taxon>
        <taxon>Alveolata</taxon>
        <taxon>Ciliophora</taxon>
        <taxon>Intramacronucleata</taxon>
        <taxon>Oligohymenophorea</taxon>
        <taxon>Hymenostomatida</taxon>
        <taxon>Tetrahymenina</taxon>
        <taxon>Tetrahymenidae</taxon>
        <taxon>Tetrahymena</taxon>
    </lineage>
</organism>
<dbReference type="Proteomes" id="UP000009168">
    <property type="component" value="Unassembled WGS sequence"/>
</dbReference>
<evidence type="ECO:0000256" key="2">
    <source>
        <dbReference type="ARBA" id="ARBA00012425"/>
    </source>
</evidence>
<dbReference type="Gene3D" id="1.10.510.10">
    <property type="entry name" value="Transferase(Phosphotransferase) domain 1"/>
    <property type="match status" value="1"/>
</dbReference>
<evidence type="ECO:0000256" key="3">
    <source>
        <dbReference type="ARBA" id="ARBA00022527"/>
    </source>
</evidence>
<reference evidence="15" key="1">
    <citation type="journal article" date="2006" name="PLoS Biol.">
        <title>Macronuclear genome sequence of the ciliate Tetrahymena thermophila, a model eukaryote.</title>
        <authorList>
            <person name="Eisen J.A."/>
            <person name="Coyne R.S."/>
            <person name="Wu M."/>
            <person name="Wu D."/>
            <person name="Thiagarajan M."/>
            <person name="Wortman J.R."/>
            <person name="Badger J.H."/>
            <person name="Ren Q."/>
            <person name="Amedeo P."/>
            <person name="Jones K.M."/>
            <person name="Tallon L.J."/>
            <person name="Delcher A.L."/>
            <person name="Salzberg S.L."/>
            <person name="Silva J.C."/>
            <person name="Haas B.J."/>
            <person name="Majoros W.H."/>
            <person name="Farzad M."/>
            <person name="Carlton J.M."/>
            <person name="Smith R.K. Jr."/>
            <person name="Garg J."/>
            <person name="Pearlman R.E."/>
            <person name="Karrer K.M."/>
            <person name="Sun L."/>
            <person name="Manning G."/>
            <person name="Elde N.C."/>
            <person name="Turkewitz A.P."/>
            <person name="Asai D.J."/>
            <person name="Wilkes D.E."/>
            <person name="Wang Y."/>
            <person name="Cai H."/>
            <person name="Collins K."/>
            <person name="Stewart B.A."/>
            <person name="Lee S.R."/>
            <person name="Wilamowska K."/>
            <person name="Weinberg Z."/>
            <person name="Ruzzo W.L."/>
            <person name="Wloga D."/>
            <person name="Gaertig J."/>
            <person name="Frankel J."/>
            <person name="Tsao C.-C."/>
            <person name="Gorovsky M.A."/>
            <person name="Keeling P.J."/>
            <person name="Waller R.F."/>
            <person name="Patron N.J."/>
            <person name="Cherry J.M."/>
            <person name="Stover N.A."/>
            <person name="Krieger C.J."/>
            <person name="del Toro C."/>
            <person name="Ryder H.F."/>
            <person name="Williamson S.C."/>
            <person name="Barbeau R.A."/>
            <person name="Hamilton E.P."/>
            <person name="Orias E."/>
        </authorList>
    </citation>
    <scope>NUCLEOTIDE SEQUENCE [LARGE SCALE GENOMIC DNA]</scope>
    <source>
        <strain evidence="15">SB210</strain>
    </source>
</reference>
<dbReference type="GO" id="GO:0007165">
    <property type="term" value="P:signal transduction"/>
    <property type="evidence" value="ECO:0007669"/>
    <property type="project" value="TreeGrafter"/>
</dbReference>
<comment type="similarity">
    <text evidence="1">Belongs to the protein kinase superfamily. CMGC Ser/Thr protein kinase family. CDC2/CDKX subfamily.</text>
</comment>
<evidence type="ECO:0000256" key="8">
    <source>
        <dbReference type="ARBA" id="ARBA00038543"/>
    </source>
</evidence>
<feature type="region of interest" description="Disordered" evidence="12">
    <location>
        <begin position="36"/>
        <end position="59"/>
    </location>
</feature>
<dbReference type="OrthoDB" id="1732493at2759"/>
<feature type="domain" description="Protein kinase" evidence="13">
    <location>
        <begin position="133"/>
        <end position="430"/>
    </location>
</feature>
<keyword evidence="5" id="KW-0547">Nucleotide-binding</keyword>
<evidence type="ECO:0000256" key="11">
    <source>
        <dbReference type="ARBA" id="ARBA00042858"/>
    </source>
</evidence>
<dbReference type="GO" id="GO:0005737">
    <property type="term" value="C:cytoplasm"/>
    <property type="evidence" value="ECO:0007669"/>
    <property type="project" value="TreeGrafter"/>
</dbReference>
<feature type="compositionally biased region" description="Low complexity" evidence="12">
    <location>
        <begin position="45"/>
        <end position="59"/>
    </location>
</feature>
<dbReference type="eggNOG" id="KOG0594">
    <property type="taxonomic scope" value="Eukaryota"/>
</dbReference>
<dbReference type="PANTHER" id="PTHR24056:SF254">
    <property type="entry name" value="CYCLIN-DEPENDENT KINASE 2"/>
    <property type="match status" value="1"/>
</dbReference>
<dbReference type="GeneID" id="7837790"/>
<keyword evidence="6 14" id="KW-0418">Kinase</keyword>
<dbReference type="InterPro" id="IPR008271">
    <property type="entry name" value="Ser/Thr_kinase_AS"/>
</dbReference>
<evidence type="ECO:0000256" key="6">
    <source>
        <dbReference type="ARBA" id="ARBA00022777"/>
    </source>
</evidence>
<accession>Q23BV4</accession>
<dbReference type="InParanoid" id="Q23BV4"/>
<sequence length="502" mass="59369">MNIEQNQMFINQGVFRPLQTSIIINKIIQILEQHSKSQNKKGNQKQKNTNSLYQTHQNKQQIKKTKKTLKQSNLINYLLYHKQILISHKLNKKILKNQKYLFIKLQIAIMNQSQKRNTQTQGGQVPYLLNGKYQLIKPLAQGAYGCVYQAYDEKEKKHVCIKQIKRFTAHQIGGYGIDSQNMREFSILNSLNHENIIKLKDQFHAYKRQQETIQNQQNEEHVTFFMVFDYIDQNLQTFIKEFENKKCYIPLIQIKSILYQIVLGIYEMHVNGFMHRDIKPANILITQQGQVKVADLGLARQVTQKRQTFTPGWITLWYRPLEMLCNQTNYSKAVDIWSLGCVFGEMVRLVPLFRGQTELEQALKIIQSLGLPTEFQDFDSFHERVSDQAFSYEKNFPYLSEDGIDLLKGMLNINPSKRLTAKQCKEHRFFNDVRQLSLDQINQLAQGQLKQCQLNFLENQQRIEENRLRMQEQEQQRQIQLQQQQQQRRQRSESLEASPEYL</sequence>
<evidence type="ECO:0000313" key="14">
    <source>
        <dbReference type="EMBL" id="EAR94014.4"/>
    </source>
</evidence>
<dbReference type="PANTHER" id="PTHR24056">
    <property type="entry name" value="CELL DIVISION PROTEIN KINASE"/>
    <property type="match status" value="1"/>
</dbReference>
<dbReference type="FunFam" id="1.10.510.10:FF:000624">
    <property type="entry name" value="Mitogen-activated protein kinase"/>
    <property type="match status" value="1"/>
</dbReference>
<dbReference type="InterPro" id="IPR050108">
    <property type="entry name" value="CDK"/>
</dbReference>
<evidence type="ECO:0000256" key="12">
    <source>
        <dbReference type="SAM" id="MobiDB-lite"/>
    </source>
</evidence>
<keyword evidence="7" id="KW-0067">ATP-binding</keyword>
<dbReference type="Pfam" id="PF00069">
    <property type="entry name" value="Pkinase"/>
    <property type="match status" value="1"/>
</dbReference>
<dbReference type="STRING" id="312017.Q23BV4"/>
<dbReference type="InterPro" id="IPR000719">
    <property type="entry name" value="Prot_kinase_dom"/>
</dbReference>
<comment type="subunit">
    <text evidence="8">May form a complex composed of at least the catalytic subunit CRK2 and a cyclin.</text>
</comment>
<keyword evidence="15" id="KW-1185">Reference proteome</keyword>
<dbReference type="GO" id="GO:0005524">
    <property type="term" value="F:ATP binding"/>
    <property type="evidence" value="ECO:0007669"/>
    <property type="project" value="UniProtKB-KW"/>
</dbReference>
<keyword evidence="3" id="KW-0723">Serine/threonine-protein kinase</keyword>
<dbReference type="GO" id="GO:0000307">
    <property type="term" value="C:cyclin-dependent protein kinase holoenzyme complex"/>
    <property type="evidence" value="ECO:0007669"/>
    <property type="project" value="TreeGrafter"/>
</dbReference>
<dbReference type="SMART" id="SM00220">
    <property type="entry name" value="S_TKc"/>
    <property type="match status" value="1"/>
</dbReference>
<evidence type="ECO:0000256" key="7">
    <source>
        <dbReference type="ARBA" id="ARBA00022840"/>
    </source>
</evidence>
<feature type="region of interest" description="Disordered" evidence="12">
    <location>
        <begin position="479"/>
        <end position="502"/>
    </location>
</feature>
<dbReference type="KEGG" id="tet:TTHERM_00227280"/>
<dbReference type="EC" id="2.7.11.22" evidence="2"/>